<proteinExistence type="predicted"/>
<dbReference type="EMBL" id="CM041536">
    <property type="protein sequence ID" value="KAI3371408.1"/>
    <property type="molecule type" value="Genomic_DNA"/>
</dbReference>
<organism evidence="1 2">
    <name type="scientific">Scortum barcoo</name>
    <name type="common">barcoo grunter</name>
    <dbReference type="NCBI Taxonomy" id="214431"/>
    <lineage>
        <taxon>Eukaryota</taxon>
        <taxon>Metazoa</taxon>
        <taxon>Chordata</taxon>
        <taxon>Craniata</taxon>
        <taxon>Vertebrata</taxon>
        <taxon>Euteleostomi</taxon>
        <taxon>Actinopterygii</taxon>
        <taxon>Neopterygii</taxon>
        <taxon>Teleostei</taxon>
        <taxon>Neoteleostei</taxon>
        <taxon>Acanthomorphata</taxon>
        <taxon>Eupercaria</taxon>
        <taxon>Centrarchiformes</taxon>
        <taxon>Terapontoidei</taxon>
        <taxon>Terapontidae</taxon>
        <taxon>Scortum</taxon>
    </lineage>
</organism>
<accession>A0ACB8WXI6</accession>
<sequence length="747" mass="84511">MDILKAEIARKRKLVEEKQLVDDSKKFFKRSDLARKEQEEYFKRCGYKVDTKEEDEPSTSANPVLELELTEEKLPMTLSRQEVIRRLRERGEPIRLFGESDYDAFQRLRKIEILTPEVNKGLRNDLKAAMDKIDQQYLNEIVGGTEPGEVDTQHDLKVHEENTTIEELEALGKTLGTGDDGRDQEVIDKFLRFLLGVWAKDLNSREDHVKRSVQGKLASATHSQTESYLKPLFRKLRKKSLPADIKESITDIIKFMLEREYVKANDAYLQMAIGNAPWPIGVTMVGIHARTGREKIFSKHVAHVLNDETQRKYIQTYFHDVEDPGVMDGLQAEDAGVGDAGGGAEERYRALACDTALSTLVAVAVYVLLKVSLDGIRQWRARTSVLIVGSGPVGLTAALVAVRSGKVLRLTVLDERYRTALLCRPQQIALDPRSVKFLLGLGVDFDNMEGCWHNEHFFTRIGVFQEYLLSILEQKKQKVDVKVQLGTKFTEDYLRRIPHNDWPRVIVVADGSCGDSCSVLGISSDYTVESCHAYGANATIERLDQRQVPTPEIRAHSLYFDLSAYGVEALREHRNPSAKPGFHLKIYGTFRNRYMALVCPASDTKMVRFLRHTANSSIMKNIFHQSFNAYKTDIEPRLNDVTLHHMQCSRRLFEIQLSHRRISAAYIEGDNVAVTVEGEAARVLNFDTGCGVNLGMQGLESMGTFIYRTATAVDQNDILDALSAKMQHSRQVAETFKQTGLAESVYE</sequence>
<evidence type="ECO:0000313" key="1">
    <source>
        <dbReference type="EMBL" id="KAI3371408.1"/>
    </source>
</evidence>
<dbReference type="Proteomes" id="UP000831701">
    <property type="component" value="Chromosome 6"/>
</dbReference>
<gene>
    <name evidence="1" type="ORF">L3Q82_024008</name>
</gene>
<name>A0ACB8WXI6_9TELE</name>
<comment type="caution">
    <text evidence="1">The sequence shown here is derived from an EMBL/GenBank/DDBJ whole genome shotgun (WGS) entry which is preliminary data.</text>
</comment>
<protein>
    <submittedName>
        <fullName evidence="1">Uncharacterized protein</fullName>
    </submittedName>
</protein>
<evidence type="ECO:0000313" key="2">
    <source>
        <dbReference type="Proteomes" id="UP000831701"/>
    </source>
</evidence>
<keyword evidence="2" id="KW-1185">Reference proteome</keyword>
<reference evidence="1" key="1">
    <citation type="submission" date="2022-04" db="EMBL/GenBank/DDBJ databases">
        <title>Jade perch genome.</title>
        <authorList>
            <person name="Chao B."/>
        </authorList>
    </citation>
    <scope>NUCLEOTIDE SEQUENCE</scope>
    <source>
        <strain evidence="1">CB-2022</strain>
    </source>
</reference>